<feature type="compositionally biased region" description="Acidic residues" evidence="1">
    <location>
        <begin position="1"/>
        <end position="14"/>
    </location>
</feature>
<feature type="compositionally biased region" description="Low complexity" evidence="1">
    <location>
        <begin position="45"/>
        <end position="57"/>
    </location>
</feature>
<accession>A0A0W0FYT3</accession>
<reference evidence="2 3" key="1">
    <citation type="submission" date="2015-12" db="EMBL/GenBank/DDBJ databases">
        <title>Draft genome sequence of Moniliophthora roreri, the causal agent of frosty pod rot of cacao.</title>
        <authorList>
            <person name="Aime M.C."/>
            <person name="Diaz-Valderrama J.R."/>
            <person name="Kijpornyongpan T."/>
            <person name="Phillips-Mora W."/>
        </authorList>
    </citation>
    <scope>NUCLEOTIDE SEQUENCE [LARGE SCALE GENOMIC DNA]</scope>
    <source>
        <strain evidence="2 3">MCA 2952</strain>
    </source>
</reference>
<evidence type="ECO:0000313" key="3">
    <source>
        <dbReference type="Proteomes" id="UP000054988"/>
    </source>
</evidence>
<feature type="region of interest" description="Disordered" evidence="1">
    <location>
        <begin position="1"/>
        <end position="57"/>
    </location>
</feature>
<evidence type="ECO:0000256" key="1">
    <source>
        <dbReference type="SAM" id="MobiDB-lite"/>
    </source>
</evidence>
<dbReference type="EMBL" id="LATX01001451">
    <property type="protein sequence ID" value="KTB41500.1"/>
    <property type="molecule type" value="Genomic_DNA"/>
</dbReference>
<proteinExistence type="predicted"/>
<dbReference type="Proteomes" id="UP000054988">
    <property type="component" value="Unassembled WGS sequence"/>
</dbReference>
<feature type="compositionally biased region" description="Polar residues" evidence="1">
    <location>
        <begin position="23"/>
        <end position="41"/>
    </location>
</feature>
<sequence>MELEAIQEQLENEEREVNLPQVELTSLSTHQTRASSMSPQDSHPLHPLSPEPLNELSSSPTFHSLLLCPQCLTPPSPPSTMRPDSTPIIPIDEWTPPTNLNLPPSPSPPLLYQSTRTYLDPLVSVWDVEDDDKTDDRALQQSIRSRAPTPHPEARMVEVYDSLNVLCASWANTALSTAQTTVVRSAELLRLDISLETAVTDEGLVELWDVTIPMVQHLLTMIQETILTGMRNSMETGNSR</sequence>
<organism evidence="2 3">
    <name type="scientific">Moniliophthora roreri</name>
    <name type="common">Frosty pod rot fungus</name>
    <name type="synonym">Monilia roreri</name>
    <dbReference type="NCBI Taxonomy" id="221103"/>
    <lineage>
        <taxon>Eukaryota</taxon>
        <taxon>Fungi</taxon>
        <taxon>Dikarya</taxon>
        <taxon>Basidiomycota</taxon>
        <taxon>Agaricomycotina</taxon>
        <taxon>Agaricomycetes</taxon>
        <taxon>Agaricomycetidae</taxon>
        <taxon>Agaricales</taxon>
        <taxon>Marasmiineae</taxon>
        <taxon>Marasmiaceae</taxon>
        <taxon>Moniliophthora</taxon>
    </lineage>
</organism>
<evidence type="ECO:0000313" key="2">
    <source>
        <dbReference type="EMBL" id="KTB41500.1"/>
    </source>
</evidence>
<name>A0A0W0FYT3_MONRR</name>
<protein>
    <submittedName>
        <fullName evidence="2">Uncharacterized protein</fullName>
    </submittedName>
</protein>
<gene>
    <name evidence="2" type="ORF">WG66_5920</name>
</gene>
<dbReference type="AlphaFoldDB" id="A0A0W0FYT3"/>
<comment type="caution">
    <text evidence="2">The sequence shown here is derived from an EMBL/GenBank/DDBJ whole genome shotgun (WGS) entry which is preliminary data.</text>
</comment>